<evidence type="ECO:0000256" key="2">
    <source>
        <dbReference type="ARBA" id="ARBA00023125"/>
    </source>
</evidence>
<dbReference type="SMART" id="SM00345">
    <property type="entry name" value="HTH_GNTR"/>
    <property type="match status" value="1"/>
</dbReference>
<keyword evidence="3" id="KW-0804">Transcription</keyword>
<dbReference type="Proteomes" id="UP000215595">
    <property type="component" value="Unassembled WGS sequence"/>
</dbReference>
<feature type="domain" description="HTH gntR-type" evidence="4">
    <location>
        <begin position="14"/>
        <end position="82"/>
    </location>
</feature>
<dbReference type="SUPFAM" id="SSF46785">
    <property type="entry name" value="Winged helix' DNA-binding domain"/>
    <property type="match status" value="1"/>
</dbReference>
<dbReference type="InterPro" id="IPR000524">
    <property type="entry name" value="Tscrpt_reg_HTH_GntR"/>
</dbReference>
<name>A0A258FI85_9CAUL</name>
<keyword evidence="2" id="KW-0238">DNA-binding</keyword>
<keyword evidence="1" id="KW-0805">Transcription regulation</keyword>
<dbReference type="InterPro" id="IPR050679">
    <property type="entry name" value="Bact_HTH_transcr_reg"/>
</dbReference>
<dbReference type="GO" id="GO:0003700">
    <property type="term" value="F:DNA-binding transcription factor activity"/>
    <property type="evidence" value="ECO:0007669"/>
    <property type="project" value="InterPro"/>
</dbReference>
<dbReference type="PROSITE" id="PS50949">
    <property type="entry name" value="HTH_GNTR"/>
    <property type="match status" value="1"/>
</dbReference>
<accession>A0A258FI85</accession>
<evidence type="ECO:0000313" key="5">
    <source>
        <dbReference type="EMBL" id="OYX32016.1"/>
    </source>
</evidence>
<dbReference type="PANTHER" id="PTHR44846">
    <property type="entry name" value="MANNOSYL-D-GLYCERATE TRANSPORT/METABOLISM SYSTEM REPRESSOR MNGR-RELATED"/>
    <property type="match status" value="1"/>
</dbReference>
<organism evidence="5 6">
    <name type="scientific">Brevundimonas subvibrioides</name>
    <dbReference type="NCBI Taxonomy" id="74313"/>
    <lineage>
        <taxon>Bacteria</taxon>
        <taxon>Pseudomonadati</taxon>
        <taxon>Pseudomonadota</taxon>
        <taxon>Alphaproteobacteria</taxon>
        <taxon>Caulobacterales</taxon>
        <taxon>Caulobacteraceae</taxon>
        <taxon>Brevundimonas</taxon>
    </lineage>
</organism>
<gene>
    <name evidence="5" type="ORF">B7Z01_11790</name>
</gene>
<dbReference type="Gene3D" id="3.40.1410.10">
    <property type="entry name" value="Chorismate lyase-like"/>
    <property type="match status" value="1"/>
</dbReference>
<evidence type="ECO:0000256" key="1">
    <source>
        <dbReference type="ARBA" id="ARBA00023015"/>
    </source>
</evidence>
<evidence type="ECO:0000313" key="6">
    <source>
        <dbReference type="Proteomes" id="UP000215595"/>
    </source>
</evidence>
<dbReference type="InterPro" id="IPR028978">
    <property type="entry name" value="Chorismate_lyase_/UTRA_dom_sf"/>
</dbReference>
<dbReference type="GO" id="GO:0045892">
    <property type="term" value="P:negative regulation of DNA-templated transcription"/>
    <property type="evidence" value="ECO:0007669"/>
    <property type="project" value="TreeGrafter"/>
</dbReference>
<evidence type="ECO:0000256" key="3">
    <source>
        <dbReference type="ARBA" id="ARBA00023163"/>
    </source>
</evidence>
<dbReference type="AlphaFoldDB" id="A0A258FI85"/>
<protein>
    <submittedName>
        <fullName evidence="5">GntR family transcriptional regulator</fullName>
    </submittedName>
</protein>
<dbReference type="SMART" id="SM00866">
    <property type="entry name" value="UTRA"/>
    <property type="match status" value="1"/>
</dbReference>
<dbReference type="Pfam" id="PF00392">
    <property type="entry name" value="GntR"/>
    <property type="match status" value="1"/>
</dbReference>
<dbReference type="Gene3D" id="1.10.10.10">
    <property type="entry name" value="Winged helix-like DNA-binding domain superfamily/Winged helix DNA-binding domain"/>
    <property type="match status" value="1"/>
</dbReference>
<reference evidence="5 6" key="1">
    <citation type="submission" date="2017-03" db="EMBL/GenBank/DDBJ databases">
        <title>Lifting the veil on microbial sulfur biogeochemistry in mining wastewaters.</title>
        <authorList>
            <person name="Kantor R.S."/>
            <person name="Colenbrander Nelson T."/>
            <person name="Marshall S."/>
            <person name="Bennett D."/>
            <person name="Apte S."/>
            <person name="Camacho D."/>
            <person name="Thomas B.C."/>
            <person name="Warren L.A."/>
            <person name="Banfield J.F."/>
        </authorList>
    </citation>
    <scope>NUCLEOTIDE SEQUENCE [LARGE SCALE GENOMIC DNA]</scope>
    <source>
        <strain evidence="5">32-69-9</strain>
    </source>
</reference>
<dbReference type="FunFam" id="1.10.10.10:FF:000079">
    <property type="entry name" value="GntR family transcriptional regulator"/>
    <property type="match status" value="1"/>
</dbReference>
<dbReference type="EMBL" id="NCEB01000026">
    <property type="protein sequence ID" value="OYX32016.1"/>
    <property type="molecule type" value="Genomic_DNA"/>
</dbReference>
<dbReference type="PANTHER" id="PTHR44846:SF1">
    <property type="entry name" value="MANNOSYL-D-GLYCERATE TRANSPORT_METABOLISM SYSTEM REPRESSOR MNGR-RELATED"/>
    <property type="match status" value="1"/>
</dbReference>
<dbReference type="InterPro" id="IPR036388">
    <property type="entry name" value="WH-like_DNA-bd_sf"/>
</dbReference>
<proteinExistence type="predicted"/>
<dbReference type="CDD" id="cd07377">
    <property type="entry name" value="WHTH_GntR"/>
    <property type="match status" value="1"/>
</dbReference>
<dbReference type="Pfam" id="PF07702">
    <property type="entry name" value="UTRA"/>
    <property type="match status" value="1"/>
</dbReference>
<evidence type="ECO:0000259" key="4">
    <source>
        <dbReference type="PROSITE" id="PS50949"/>
    </source>
</evidence>
<comment type="caution">
    <text evidence="5">The sequence shown here is derived from an EMBL/GenBank/DDBJ whole genome shotgun (WGS) entry which is preliminary data.</text>
</comment>
<dbReference type="SUPFAM" id="SSF64288">
    <property type="entry name" value="Chorismate lyase-like"/>
    <property type="match status" value="1"/>
</dbReference>
<dbReference type="InterPro" id="IPR011663">
    <property type="entry name" value="UTRA"/>
</dbReference>
<dbReference type="GO" id="GO:0003677">
    <property type="term" value="F:DNA binding"/>
    <property type="evidence" value="ECO:0007669"/>
    <property type="project" value="UniProtKB-KW"/>
</dbReference>
<sequence>MTAGPDGLRLEGKAPIYLRLAQTLRQKITTGELDAGDALPSERDLCQILDASRVTVRRAIETLIEEGLLIRRQGSGTYVAPRIEAQGSYLSSFSEDASARGEMSGAIWLMKTYAVASAEEARVLELDATARVLRLGRVRLASGEPLAIEHAIVPAEFLPDLEGLGDSLYAALEARGLRPVSGTQKVRASLATPTEAGLLSIAEKSELLRIERVTRLADGRPVEFTRSAYRGDRYDFVSELRGAYSLV</sequence>
<dbReference type="InterPro" id="IPR036390">
    <property type="entry name" value="WH_DNA-bd_sf"/>
</dbReference>
<dbReference type="PRINTS" id="PR00035">
    <property type="entry name" value="HTHGNTR"/>
</dbReference>